<reference evidence="1" key="1">
    <citation type="submission" date="2023-07" db="EMBL/GenBank/DDBJ databases">
        <authorList>
            <consortium name="AG Swart"/>
            <person name="Singh M."/>
            <person name="Singh A."/>
            <person name="Seah K."/>
            <person name="Emmerich C."/>
        </authorList>
    </citation>
    <scope>NUCLEOTIDE SEQUENCE</scope>
    <source>
        <strain evidence="1">DP1</strain>
    </source>
</reference>
<organism evidence="1 2">
    <name type="scientific">Euplotes crassus</name>
    <dbReference type="NCBI Taxonomy" id="5936"/>
    <lineage>
        <taxon>Eukaryota</taxon>
        <taxon>Sar</taxon>
        <taxon>Alveolata</taxon>
        <taxon>Ciliophora</taxon>
        <taxon>Intramacronucleata</taxon>
        <taxon>Spirotrichea</taxon>
        <taxon>Hypotrichia</taxon>
        <taxon>Euplotida</taxon>
        <taxon>Euplotidae</taxon>
        <taxon>Moneuplotes</taxon>
    </lineage>
</organism>
<keyword evidence="2" id="KW-1185">Reference proteome</keyword>
<comment type="caution">
    <text evidence="1">The sequence shown here is derived from an EMBL/GenBank/DDBJ whole genome shotgun (WGS) entry which is preliminary data.</text>
</comment>
<accession>A0AAD1US83</accession>
<name>A0AAD1US83_EUPCR</name>
<gene>
    <name evidence="1" type="ORF">ECRASSUSDP1_LOCUS13712</name>
</gene>
<dbReference type="Proteomes" id="UP001295684">
    <property type="component" value="Unassembled WGS sequence"/>
</dbReference>
<dbReference type="AlphaFoldDB" id="A0AAD1US83"/>
<evidence type="ECO:0000313" key="1">
    <source>
        <dbReference type="EMBL" id="CAI2372382.1"/>
    </source>
</evidence>
<evidence type="ECO:0000313" key="2">
    <source>
        <dbReference type="Proteomes" id="UP001295684"/>
    </source>
</evidence>
<dbReference type="EMBL" id="CAMPGE010013667">
    <property type="protein sequence ID" value="CAI2372382.1"/>
    <property type="molecule type" value="Genomic_DNA"/>
</dbReference>
<proteinExistence type="predicted"/>
<protein>
    <submittedName>
        <fullName evidence="1">Uncharacterized protein</fullName>
    </submittedName>
</protein>
<sequence length="53" mass="6026">MNSGVLQHRNSTLHKSILAHCHTVPFDKESSGSRMDSSLLTETPFRNWVLPVY</sequence>